<protein>
    <submittedName>
        <fullName evidence="3">Uncharacterized protein LOC106815808</fullName>
    </submittedName>
</protein>
<name>A0ABM1EUD3_PRICU</name>
<feature type="region of interest" description="Disordered" evidence="1">
    <location>
        <begin position="94"/>
        <end position="115"/>
    </location>
</feature>
<dbReference type="GeneID" id="106815808"/>
<reference evidence="3" key="1">
    <citation type="submission" date="2025-08" db="UniProtKB">
        <authorList>
            <consortium name="RefSeq"/>
        </authorList>
    </citation>
    <scope>IDENTIFICATION</scope>
</reference>
<evidence type="ECO:0000313" key="2">
    <source>
        <dbReference type="Proteomes" id="UP000695022"/>
    </source>
</evidence>
<accession>A0ABM1EUD3</accession>
<proteinExistence type="predicted"/>
<feature type="region of interest" description="Disordered" evidence="1">
    <location>
        <begin position="139"/>
        <end position="163"/>
    </location>
</feature>
<evidence type="ECO:0000256" key="1">
    <source>
        <dbReference type="SAM" id="MobiDB-lite"/>
    </source>
</evidence>
<gene>
    <name evidence="3" type="primary">LOC106815808</name>
</gene>
<sequence length="410" mass="43466">MWTELLEAIAGAIERSRPRVDIATATTPRDLSRVADSCGDLIDDLSAGTARRRPGDELSRRLPRGSAVRGRCLPSFAISRGALSRFLSAATAAAAREGEGPGGEPGSLPPGSIPAGLTRIVDSLSSVDDEIFPDESRRRDVAGCRGDGASSLGGGGGDGFSSDETATLDDALWRIEEGLEGYEECIEKLVGGATYLEDARCVAALRGVCGGLTTREVSLLLDTVASSAGLRQDTNVRQLLLATYDALPLYGKHRLLGRRLRACDVAMATGEWLCTVDFQQTLTAFLNKLSGGGDRLVGEVLRSPGAQRRGYGVAQGHRRSPAQQVACLLWAGVPRADARRAAATLRARCWRVLAWGSGETRRWRPPSRRCARRGGAGRAARGATAARRDGVAGSAECFSWRRGGGESLAY</sequence>
<evidence type="ECO:0000313" key="3">
    <source>
        <dbReference type="RefSeq" id="XP_014675804.1"/>
    </source>
</evidence>
<keyword evidence="2" id="KW-1185">Reference proteome</keyword>
<dbReference type="RefSeq" id="XP_014675804.1">
    <property type="nucleotide sequence ID" value="XM_014820318.1"/>
</dbReference>
<feature type="region of interest" description="Disordered" evidence="1">
    <location>
        <begin position="364"/>
        <end position="385"/>
    </location>
</feature>
<dbReference type="Proteomes" id="UP000695022">
    <property type="component" value="Unplaced"/>
</dbReference>
<organism evidence="2 3">
    <name type="scientific">Priapulus caudatus</name>
    <name type="common">Priapulid worm</name>
    <dbReference type="NCBI Taxonomy" id="37621"/>
    <lineage>
        <taxon>Eukaryota</taxon>
        <taxon>Metazoa</taxon>
        <taxon>Ecdysozoa</taxon>
        <taxon>Scalidophora</taxon>
        <taxon>Priapulida</taxon>
        <taxon>Priapulimorpha</taxon>
        <taxon>Priapulimorphida</taxon>
        <taxon>Priapulidae</taxon>
        <taxon>Priapulus</taxon>
    </lineage>
</organism>